<evidence type="ECO:0000313" key="2">
    <source>
        <dbReference type="EMBL" id="KAG7366499.1"/>
    </source>
</evidence>
<reference evidence="2" key="1">
    <citation type="journal article" date="2021" name="Sci. Rep.">
        <title>Diploid genomic architecture of Nitzschia inconspicua, an elite biomass production diatom.</title>
        <authorList>
            <person name="Oliver A."/>
            <person name="Podell S."/>
            <person name="Pinowska A."/>
            <person name="Traller J.C."/>
            <person name="Smith S.R."/>
            <person name="McClure R."/>
            <person name="Beliaev A."/>
            <person name="Bohutskyi P."/>
            <person name="Hill E.A."/>
            <person name="Rabines A."/>
            <person name="Zheng H."/>
            <person name="Allen L.Z."/>
            <person name="Kuo A."/>
            <person name="Grigoriev I.V."/>
            <person name="Allen A.E."/>
            <person name="Hazlebeck D."/>
            <person name="Allen E.E."/>
        </authorList>
    </citation>
    <scope>NUCLEOTIDE SEQUENCE</scope>
    <source>
        <strain evidence="2">Hildebrandi</strain>
    </source>
</reference>
<dbReference type="EMBL" id="JAGRRH010000007">
    <property type="protein sequence ID" value="KAG7366499.1"/>
    <property type="molecule type" value="Genomic_DNA"/>
</dbReference>
<keyword evidence="3" id="KW-1185">Reference proteome</keyword>
<feature type="compositionally biased region" description="Polar residues" evidence="1">
    <location>
        <begin position="1358"/>
        <end position="1368"/>
    </location>
</feature>
<evidence type="ECO:0000256" key="1">
    <source>
        <dbReference type="SAM" id="MobiDB-lite"/>
    </source>
</evidence>
<feature type="region of interest" description="Disordered" evidence="1">
    <location>
        <begin position="1358"/>
        <end position="1383"/>
    </location>
</feature>
<evidence type="ECO:0000313" key="3">
    <source>
        <dbReference type="Proteomes" id="UP000693970"/>
    </source>
</evidence>
<comment type="caution">
    <text evidence="2">The sequence shown here is derived from an EMBL/GenBank/DDBJ whole genome shotgun (WGS) entry which is preliminary data.</text>
</comment>
<accession>A0A9K3LQ43</accession>
<organism evidence="2 3">
    <name type="scientific">Nitzschia inconspicua</name>
    <dbReference type="NCBI Taxonomy" id="303405"/>
    <lineage>
        <taxon>Eukaryota</taxon>
        <taxon>Sar</taxon>
        <taxon>Stramenopiles</taxon>
        <taxon>Ochrophyta</taxon>
        <taxon>Bacillariophyta</taxon>
        <taxon>Bacillariophyceae</taxon>
        <taxon>Bacillariophycidae</taxon>
        <taxon>Bacillariales</taxon>
        <taxon>Bacillariaceae</taxon>
        <taxon>Nitzschia</taxon>
    </lineage>
</organism>
<feature type="compositionally biased region" description="Polar residues" evidence="1">
    <location>
        <begin position="41"/>
        <end position="59"/>
    </location>
</feature>
<dbReference type="Proteomes" id="UP000693970">
    <property type="component" value="Unassembled WGS sequence"/>
</dbReference>
<reference evidence="2" key="2">
    <citation type="submission" date="2021-04" db="EMBL/GenBank/DDBJ databases">
        <authorList>
            <person name="Podell S."/>
        </authorList>
    </citation>
    <scope>NUCLEOTIDE SEQUENCE</scope>
    <source>
        <strain evidence="2">Hildebrandi</strain>
    </source>
</reference>
<feature type="compositionally biased region" description="Basic and acidic residues" evidence="1">
    <location>
        <begin position="67"/>
        <end position="88"/>
    </location>
</feature>
<feature type="region of interest" description="Disordered" evidence="1">
    <location>
        <begin position="15"/>
        <end position="88"/>
    </location>
</feature>
<feature type="region of interest" description="Disordered" evidence="1">
    <location>
        <begin position="279"/>
        <end position="303"/>
    </location>
</feature>
<gene>
    <name evidence="2" type="ORF">IV203_029169</name>
</gene>
<proteinExistence type="predicted"/>
<protein>
    <submittedName>
        <fullName evidence="2">Uncharacterized protein</fullName>
    </submittedName>
</protein>
<name>A0A9K3LQ43_9STRA</name>
<sequence>MASLSDFIDAYQPAEAGNELNTHRPNYSKRKKQNRIETTVEKQNNSYEGANINASVNSRCNRKRRREQPAKGDSGIKDQQTHEQEKNGVEVEYDFDWLGRSNNNHHVDTKKKIDDFQKSYSEAVRALYSSHLQRDESSLMQHKSVDSTLKHERDRLNSLYIIENAIHPQGLEKTAPKGGIDGTGYSNSITGRYLPRRKRVRMRPGDSIVVYRHNPELHYRLEKQEEVEDRVRRRQLVDTNRMIRMRWKRRVVTFQEEEDVGGAFAARAELHLADTLRREKISSRGKEQGSKRRAATEQKEKGEQEAIKYKILDELEEEDSVREQNQLLAQLSQTVSTNPDGVQERGEEANNFEPKEMDFWQYGHVKPRSKDLPFEFKTSVNELVEQISAEILPDGEERREDGNEVNGTFREVTTSVALNEGDRLYFSPNLTSVTNAKTTFRPGYKLSSARQFLAMASRVLCYGPSGNVTLENRYIRLLCVHAQGLNVKREEDATLSNFRIGRFSTMFSEQLGQSLFLFVKNSWTDVFKAAQQLGLLDSRQESPLADTTISSVQTSFKRVRVKTRTSFQKSCVKWSYENSSRQDADHPDDSRTFGIEAPTSGGFFEEVTQASDSAATIDRSVLTKLSSDSRGILIKANCLYSHVEGTKPPLPQFPLDPTDILFGPVDKHANFHHASIRMEHGVYKLILSTLLTRVANERNKSEFESRKNTSNQVSMLAGEFVGGNENKLHKRFVNQFTTTNADIPLVEFYRGMIDYCSFLINGYVLTSNLISNSRDERWGHEDSDGEERCLCNVMGNLSTDKWLPESDMKRVAGSVWDVCKTKIKHNGLLRFPKLRITFAIASICRILPTTAAEILSRPLDDDANRSPIHLFKNTLEHMEAFKMLVDNTTSMEIHSQESLAVAELEYIIHDASDLIREAIVLDPVNVEYHLWHIGCLSSCLVLSSGNKISPQAYIYPSQKKGSFLFTKGPLHEVRTKLKKYDDVRLEVASAFKSLLTLARHQSSAQAHFAVSTVLEWTQLMGLLVGSRMKDSMDNIVKLHSYHTQQWLLKETSPLVMKYIRKREETRDVFIISRALEKNPSDLSCWRNLVRCLGPLRKQGTANDIEKCYFQFRRVGLQRRMDHTQTIDERSLGFWWGEGREWWEDSILSFPPSPLNETVPEKRRLVKRVLKRLRQEYHCDAFTTNYTATPCTSKSKVNDEAHAWLPRTEDVQPEGQDQDGIPENERSTCYAAHLPKSLERLVQASHCKETGSKSNVANVPCLSSALKEIKAYKVFLLCHMFGPDRPKVKDHIYNEFIRNCYKKTTCVSWMKSHCDELIILKWFISMGLNLEAAFEQLCSEKGIQGSKCRLTKEEAGTGVQTSVNTTAENQLRREMPSSAVENHL</sequence>
<dbReference type="OrthoDB" id="49523at2759"/>